<organism evidence="1 2">
    <name type="scientific">Hohenbuehelia grisea</name>
    <dbReference type="NCBI Taxonomy" id="104357"/>
    <lineage>
        <taxon>Eukaryota</taxon>
        <taxon>Fungi</taxon>
        <taxon>Dikarya</taxon>
        <taxon>Basidiomycota</taxon>
        <taxon>Agaricomycotina</taxon>
        <taxon>Agaricomycetes</taxon>
        <taxon>Agaricomycetidae</taxon>
        <taxon>Agaricales</taxon>
        <taxon>Pleurotineae</taxon>
        <taxon>Pleurotaceae</taxon>
        <taxon>Hohenbuehelia</taxon>
    </lineage>
</organism>
<sequence length="242" mass="26991">MPRGGLRNLSLAIPFNSQRISDSSKLVVFISDHRNMIERFAILPPPYPPPNDGGSHDTEGFFSTLISRATDPLNPLTLPFLRSVEVEMGKSKALQTVINCLSHLTPSITSLWIHDSIPCRDMIQALDFMSGCPRLSGITALRVRVKTLEVVLLEALASSLPKLRMLDLTADSQHGVMAIVGLSDYTIPVEIPIDWNLRHLRIGYISSLDGQSYPHEDAMSSVRRRISSIREVCEEDERCSHF</sequence>
<keyword evidence="2" id="KW-1185">Reference proteome</keyword>
<evidence type="ECO:0000313" key="1">
    <source>
        <dbReference type="EMBL" id="KAL0948297.1"/>
    </source>
</evidence>
<name>A0ABR3IY73_9AGAR</name>
<dbReference type="EMBL" id="JASNQZ010000014">
    <property type="protein sequence ID" value="KAL0948297.1"/>
    <property type="molecule type" value="Genomic_DNA"/>
</dbReference>
<protein>
    <submittedName>
        <fullName evidence="1">Uncharacterized protein</fullName>
    </submittedName>
</protein>
<comment type="caution">
    <text evidence="1">The sequence shown here is derived from an EMBL/GenBank/DDBJ whole genome shotgun (WGS) entry which is preliminary data.</text>
</comment>
<reference evidence="2" key="1">
    <citation type="submission" date="2024-06" db="EMBL/GenBank/DDBJ databases">
        <title>Multi-omics analyses provide insights into the biosynthesis of the anticancer antibiotic pleurotin in Hohenbuehelia grisea.</title>
        <authorList>
            <person name="Weaver J.A."/>
            <person name="Alberti F."/>
        </authorList>
    </citation>
    <scope>NUCLEOTIDE SEQUENCE [LARGE SCALE GENOMIC DNA]</scope>
    <source>
        <strain evidence="2">T-177</strain>
    </source>
</reference>
<gene>
    <name evidence="1" type="ORF">HGRIS_010890</name>
</gene>
<dbReference type="Proteomes" id="UP001556367">
    <property type="component" value="Unassembled WGS sequence"/>
</dbReference>
<evidence type="ECO:0000313" key="2">
    <source>
        <dbReference type="Proteomes" id="UP001556367"/>
    </source>
</evidence>
<accession>A0ABR3IY73</accession>
<proteinExistence type="predicted"/>